<feature type="binding site" evidence="6">
    <location>
        <begin position="325"/>
        <end position="326"/>
    </location>
    <ligand>
        <name>S-adenosyl-L-methionine</name>
        <dbReference type="ChEBI" id="CHEBI:59789"/>
    </ligand>
</feature>
<dbReference type="GO" id="GO:0006355">
    <property type="term" value="P:regulation of DNA-templated transcription"/>
    <property type="evidence" value="ECO:0007669"/>
    <property type="project" value="TreeGrafter"/>
</dbReference>
<dbReference type="InterPro" id="IPR029063">
    <property type="entry name" value="SAM-dependent_MTases_sf"/>
</dbReference>
<dbReference type="PROSITE" id="PS51678">
    <property type="entry name" value="SAM_MT_PRMT"/>
    <property type="match status" value="1"/>
</dbReference>
<feature type="active site" description="Proton donor/acceptor" evidence="5">
    <location>
        <position position="429"/>
    </location>
</feature>
<evidence type="ECO:0000256" key="1">
    <source>
        <dbReference type="ARBA" id="ARBA00022603"/>
    </source>
</evidence>
<evidence type="ECO:0000313" key="12">
    <source>
        <dbReference type="Proteomes" id="UP001214638"/>
    </source>
</evidence>
<evidence type="ECO:0000256" key="4">
    <source>
        <dbReference type="PIRNR" id="PIRNR015894"/>
    </source>
</evidence>
<feature type="domain" description="PRMT5 oligomerisation" evidence="10">
    <location>
        <begin position="466"/>
        <end position="639"/>
    </location>
</feature>
<dbReference type="GO" id="GO:0005829">
    <property type="term" value="C:cytosol"/>
    <property type="evidence" value="ECO:0007669"/>
    <property type="project" value="TreeGrafter"/>
</dbReference>
<evidence type="ECO:0000256" key="5">
    <source>
        <dbReference type="PIRSR" id="PIRSR015894-1"/>
    </source>
</evidence>
<proteinExistence type="inferred from homology"/>
<dbReference type="InterPro" id="IPR025799">
    <property type="entry name" value="Arg_MeTrfase"/>
</dbReference>
<dbReference type="InterPro" id="IPR035247">
    <property type="entry name" value="PRMT5_TIM"/>
</dbReference>
<accession>A0AAD9PLW2</accession>
<evidence type="ECO:0000256" key="3">
    <source>
        <dbReference type="ARBA" id="ARBA00022691"/>
    </source>
</evidence>
<keyword evidence="1 4" id="KW-0489">Methyltransferase</keyword>
<dbReference type="GO" id="GO:0016274">
    <property type="term" value="F:protein-arginine N-methyltransferase activity"/>
    <property type="evidence" value="ECO:0007669"/>
    <property type="project" value="InterPro"/>
</dbReference>
<comment type="caution">
    <text evidence="11">The sequence shown here is derived from an EMBL/GenBank/DDBJ whole genome shotgun (WGS) entry which is preliminary data.</text>
</comment>
<dbReference type="Pfam" id="PF05185">
    <property type="entry name" value="PRMT5"/>
    <property type="match status" value="1"/>
</dbReference>
<feature type="active site" description="Proton donor/acceptor" evidence="5">
    <location>
        <position position="438"/>
    </location>
</feature>
<evidence type="ECO:0000256" key="7">
    <source>
        <dbReference type="PIRSR" id="PIRSR015894-3"/>
    </source>
</evidence>
<dbReference type="RefSeq" id="XP_067803927.1">
    <property type="nucleotide sequence ID" value="XM_067945136.1"/>
</dbReference>
<feature type="domain" description="PRMT5 TIM barrel" evidence="9">
    <location>
        <begin position="58"/>
        <end position="254"/>
    </location>
</feature>
<dbReference type="GO" id="GO:0005634">
    <property type="term" value="C:nucleus"/>
    <property type="evidence" value="ECO:0007669"/>
    <property type="project" value="TreeGrafter"/>
</dbReference>
<evidence type="ECO:0000313" key="11">
    <source>
        <dbReference type="EMBL" id="KAK2197085.1"/>
    </source>
</evidence>
<dbReference type="Proteomes" id="UP001214638">
    <property type="component" value="Unassembled WGS sequence"/>
</dbReference>
<dbReference type="InterPro" id="IPR007857">
    <property type="entry name" value="Arg_MeTrfase_PRMT5"/>
</dbReference>
<evidence type="ECO:0000259" key="9">
    <source>
        <dbReference type="Pfam" id="PF17285"/>
    </source>
</evidence>
<feature type="binding site" evidence="6">
    <location>
        <begin position="413"/>
        <end position="414"/>
    </location>
    <ligand>
        <name>S-adenosyl-L-methionine</name>
        <dbReference type="ChEBI" id="CHEBI:59789"/>
    </ligand>
</feature>
<organism evidence="11 12">
    <name type="scientific">Babesia duncani</name>
    <dbReference type="NCBI Taxonomy" id="323732"/>
    <lineage>
        <taxon>Eukaryota</taxon>
        <taxon>Sar</taxon>
        <taxon>Alveolata</taxon>
        <taxon>Apicomplexa</taxon>
        <taxon>Aconoidasida</taxon>
        <taxon>Piroplasmida</taxon>
        <taxon>Babesiidae</taxon>
        <taxon>Babesia</taxon>
    </lineage>
</organism>
<sequence length="644" mass="73579">MRNSQSLLPRRPILFGWLIGKTEIDNLGDVIRIVEKLGFCFVSLCLNAAQVTVNKVLQLHNKPENSKFYPLGGSDLVLTYDYWSQRVVSYIDQCDLDILKYELEWSIHIGTRAIIININRLINGDSVHDKLQIVKLSQVLGAFLKLPDISTIWIMLDDSQESWNRWQSIHSICGFSGYLKVALILNGDADQSDPRWLPEPLSCVVLKENCFIQKKESIHVNDHVANVLRSILKYNVKVIIHGTFDFMSHVASELDSVDNLNLDSTEISAKDAMLAVKRIYSSLGPLSVTEAFGMKYLNVLQKPIQPLGDNLSSVIYQHFEICNVKYEQYEKAFDEYLKDFNTAHPDASVVIYIVGAGRGPLVDVALKCLNKIGKSNYSLYALDKNPFAMYALEHKKKLNSIDGWKNVQLICGDMRHFTPPENANVIMYELLGSFGDNELSPECIDGVQITFERHFKNVDITFIPCEYTSYVIPVMAPQTWSKLKDFDDLKAYERPYSVYMSPYLNISDSDPIACFTFKHPNEAITKKYPVMEWSNSHNDRFEPLEFISRYNCYMHGLLGFFSCVLYGDYTMDTRPGKMDDQISWFPLFFPLSVPIRVDNKDVIIAAIFRRHSANAVWHEWAIISPTVSIMHNTNGACHSINLFI</sequence>
<feature type="binding site" evidence="6">
    <location>
        <position position="316"/>
    </location>
    <ligand>
        <name>S-adenosyl-L-methionine</name>
        <dbReference type="ChEBI" id="CHEBI:59789"/>
    </ligand>
</feature>
<dbReference type="KEGG" id="bdw:94334380"/>
<keyword evidence="3 4" id="KW-0949">S-adenosyl-L-methionine</keyword>
<keyword evidence="2 4" id="KW-0808">Transferase</keyword>
<dbReference type="AlphaFoldDB" id="A0AAD9PLW2"/>
<feature type="site" description="Critical for specifying symmetric addition of methyl groups" evidence="7">
    <location>
        <position position="319"/>
    </location>
</feature>
<evidence type="ECO:0000259" key="8">
    <source>
        <dbReference type="Pfam" id="PF05185"/>
    </source>
</evidence>
<dbReference type="GO" id="GO:0032259">
    <property type="term" value="P:methylation"/>
    <property type="evidence" value="ECO:0007669"/>
    <property type="project" value="UniProtKB-KW"/>
</dbReference>
<dbReference type="PANTHER" id="PTHR10738:SF0">
    <property type="entry name" value="PROTEIN ARGININE N-METHYLTRANSFERASE 5"/>
    <property type="match status" value="1"/>
</dbReference>
<protein>
    <recommendedName>
        <fullName evidence="4">Protein arginine N-methyltransferase</fullName>
    </recommendedName>
</protein>
<evidence type="ECO:0000256" key="2">
    <source>
        <dbReference type="ARBA" id="ARBA00022679"/>
    </source>
</evidence>
<feature type="domain" description="PRMT5 arginine-N-methyltransferase" evidence="8">
    <location>
        <begin position="289"/>
        <end position="452"/>
    </location>
</feature>
<keyword evidence="12" id="KW-1185">Reference proteome</keyword>
<dbReference type="InterPro" id="IPR035075">
    <property type="entry name" value="PRMT5"/>
</dbReference>
<comment type="similarity">
    <text evidence="4">Belongs to the class I-like SAM-binding methyltransferase superfamily.</text>
</comment>
<dbReference type="EMBL" id="JALLKP010000001">
    <property type="protein sequence ID" value="KAK2197085.1"/>
    <property type="molecule type" value="Genomic_DNA"/>
</dbReference>
<dbReference type="Pfam" id="PF17286">
    <property type="entry name" value="PRMT5_C"/>
    <property type="match status" value="1"/>
</dbReference>
<dbReference type="Pfam" id="PF17285">
    <property type="entry name" value="PRMT5_TIM"/>
    <property type="match status" value="1"/>
</dbReference>
<dbReference type="PIRSF" id="PIRSF015894">
    <property type="entry name" value="Skb1_MeTrfase"/>
    <property type="match status" value="1"/>
</dbReference>
<dbReference type="GeneID" id="94334380"/>
<evidence type="ECO:0000256" key="6">
    <source>
        <dbReference type="PIRSR" id="PIRSR015894-2"/>
    </source>
</evidence>
<dbReference type="SUPFAM" id="SSF53335">
    <property type="entry name" value="S-adenosyl-L-methionine-dependent methyltransferases"/>
    <property type="match status" value="1"/>
</dbReference>
<dbReference type="Gene3D" id="2.70.160.11">
    <property type="entry name" value="Hnrnp arginine n-methyltransferase1"/>
    <property type="match status" value="1"/>
</dbReference>
<name>A0AAD9PLW2_9APIC</name>
<gene>
    <name evidence="11" type="ORF">BdWA1_000082</name>
</gene>
<dbReference type="PANTHER" id="PTHR10738">
    <property type="entry name" value="PROTEIN ARGININE N-METHYLTRANSFERASE 5"/>
    <property type="match status" value="1"/>
</dbReference>
<dbReference type="InterPro" id="IPR035248">
    <property type="entry name" value="PRMT5_C"/>
</dbReference>
<dbReference type="Gene3D" id="3.40.50.150">
    <property type="entry name" value="Vaccinia Virus protein VP39"/>
    <property type="match status" value="1"/>
</dbReference>
<evidence type="ECO:0000259" key="10">
    <source>
        <dbReference type="Pfam" id="PF17286"/>
    </source>
</evidence>
<reference evidence="11" key="1">
    <citation type="journal article" date="2023" name="Nat. Microbiol.">
        <title>Babesia duncani multi-omics identifies virulence factors and drug targets.</title>
        <authorList>
            <person name="Singh P."/>
            <person name="Lonardi S."/>
            <person name="Liang Q."/>
            <person name="Vydyam P."/>
            <person name="Khabirova E."/>
            <person name="Fang T."/>
            <person name="Gihaz S."/>
            <person name="Thekkiniath J."/>
            <person name="Munshi M."/>
            <person name="Abel S."/>
            <person name="Ciampossin L."/>
            <person name="Batugedara G."/>
            <person name="Gupta M."/>
            <person name="Lu X.M."/>
            <person name="Lenz T."/>
            <person name="Chakravarty S."/>
            <person name="Cornillot E."/>
            <person name="Hu Y."/>
            <person name="Ma W."/>
            <person name="Gonzalez L.M."/>
            <person name="Sanchez S."/>
            <person name="Estrada K."/>
            <person name="Sanchez-Flores A."/>
            <person name="Montero E."/>
            <person name="Harb O.S."/>
            <person name="Le Roch K.G."/>
            <person name="Mamoun C.B."/>
        </authorList>
    </citation>
    <scope>NUCLEOTIDE SEQUENCE</scope>
    <source>
        <strain evidence="11">WA1</strain>
    </source>
</reference>
<dbReference type="Gene3D" id="3.20.20.150">
    <property type="entry name" value="Divalent-metal-dependent TIM barrel enzymes"/>
    <property type="match status" value="1"/>
</dbReference>